<name>A0A7W3IH63_9GAMM</name>
<dbReference type="InterPro" id="IPR036182">
    <property type="entry name" value="PCuAC_sf"/>
</dbReference>
<dbReference type="AlphaFoldDB" id="A0A7W3IH63"/>
<comment type="caution">
    <text evidence="2">The sequence shown here is derived from an EMBL/GenBank/DDBJ whole genome shotgun (WGS) entry which is preliminary data.</text>
</comment>
<gene>
    <name evidence="2" type="ORF">H4O11_07860</name>
</gene>
<keyword evidence="3" id="KW-1185">Reference proteome</keyword>
<sequence>MITKPFVGVLLAGCAFAAPVAAAGAGCVQVKEGWARLPAVATMPMTAGYATVHNGCDQPVTVIGARSSSFGDVSLHETTVTDGVSRMQHVHQLPIAAGASVELKPGGLHLMLMQGKGALTEGQALPLVLELAGGEEVQGTLQVRAPNR</sequence>
<proteinExistence type="predicted"/>
<dbReference type="PROSITE" id="PS51257">
    <property type="entry name" value="PROKAR_LIPOPROTEIN"/>
    <property type="match status" value="1"/>
</dbReference>
<feature type="signal peptide" evidence="1">
    <location>
        <begin position="1"/>
        <end position="17"/>
    </location>
</feature>
<evidence type="ECO:0000313" key="2">
    <source>
        <dbReference type="EMBL" id="MBA8681728.1"/>
    </source>
</evidence>
<organism evidence="2 3">
    <name type="scientific">Stenotrophomonas tumulicola</name>
    <dbReference type="NCBI Taxonomy" id="1685415"/>
    <lineage>
        <taxon>Bacteria</taxon>
        <taxon>Pseudomonadati</taxon>
        <taxon>Pseudomonadota</taxon>
        <taxon>Gammaproteobacteria</taxon>
        <taxon>Lysobacterales</taxon>
        <taxon>Lysobacteraceae</taxon>
        <taxon>Stenotrophomonas</taxon>
    </lineage>
</organism>
<dbReference type="PANTHER" id="PTHR36302:SF1">
    <property type="entry name" value="COPPER CHAPERONE PCU(A)C"/>
    <property type="match status" value="1"/>
</dbReference>
<dbReference type="EMBL" id="JACGXS010000003">
    <property type="protein sequence ID" value="MBA8681728.1"/>
    <property type="molecule type" value="Genomic_DNA"/>
</dbReference>
<dbReference type="InterPro" id="IPR058248">
    <property type="entry name" value="Lxx211020-like"/>
</dbReference>
<evidence type="ECO:0000313" key="3">
    <source>
        <dbReference type="Proteomes" id="UP000547058"/>
    </source>
</evidence>
<protein>
    <submittedName>
        <fullName evidence="2">Copper chaperone PCu(A)C</fullName>
    </submittedName>
</protein>
<dbReference type="Gene3D" id="2.60.40.1890">
    <property type="entry name" value="PCu(A)C copper chaperone"/>
    <property type="match status" value="1"/>
</dbReference>
<keyword evidence="1" id="KW-0732">Signal</keyword>
<evidence type="ECO:0000256" key="1">
    <source>
        <dbReference type="SAM" id="SignalP"/>
    </source>
</evidence>
<dbReference type="Proteomes" id="UP000547058">
    <property type="component" value="Unassembled WGS sequence"/>
</dbReference>
<feature type="chain" id="PRO_5030740596" evidence="1">
    <location>
        <begin position="18"/>
        <end position="148"/>
    </location>
</feature>
<dbReference type="PANTHER" id="PTHR36302">
    <property type="entry name" value="BLR7088 PROTEIN"/>
    <property type="match status" value="1"/>
</dbReference>
<reference evidence="2 3" key="1">
    <citation type="submission" date="2020-08" db="EMBL/GenBank/DDBJ databases">
        <title>Stenotrophomonas tumulicola JCM 30961.</title>
        <authorList>
            <person name="Deng Y."/>
        </authorList>
    </citation>
    <scope>NUCLEOTIDE SEQUENCE [LARGE SCALE GENOMIC DNA]</scope>
    <source>
        <strain evidence="2 3">JCM 30961</strain>
    </source>
</reference>
<dbReference type="SUPFAM" id="SSF110087">
    <property type="entry name" value="DR1885-like metal-binding protein"/>
    <property type="match status" value="1"/>
</dbReference>
<accession>A0A7W3IH63</accession>
<dbReference type="RefSeq" id="WP_182338872.1">
    <property type="nucleotide sequence ID" value="NZ_JACGXS010000003.1"/>
</dbReference>
<dbReference type="InterPro" id="IPR007410">
    <property type="entry name" value="LpqE-like"/>
</dbReference>
<dbReference type="Pfam" id="PF04314">
    <property type="entry name" value="PCuAC"/>
    <property type="match status" value="1"/>
</dbReference>